<dbReference type="Gene3D" id="1.10.287.460">
    <property type="entry name" value="Peptidyl-prolyl cis-trans isomerase, FKBP-type, N-terminal domain"/>
    <property type="match status" value="1"/>
</dbReference>
<dbReference type="InterPro" id="IPR036944">
    <property type="entry name" value="PPIase_FKBP_N_sf"/>
</dbReference>
<evidence type="ECO:0000256" key="3">
    <source>
        <dbReference type="ARBA" id="ARBA00023110"/>
    </source>
</evidence>
<gene>
    <name evidence="9" type="primary">fkpA</name>
    <name evidence="9" type="ORF">NCTC11621_01510</name>
    <name evidence="8" type="ORF">PA42_18780</name>
</gene>
<evidence type="ECO:0000256" key="6">
    <source>
        <dbReference type="RuleBase" id="RU003915"/>
    </source>
</evidence>
<feature type="domain" description="PPIase FKBP-type" evidence="7">
    <location>
        <begin position="124"/>
        <end position="210"/>
    </location>
</feature>
<comment type="catalytic activity">
    <reaction evidence="1 5 6">
        <text>[protein]-peptidylproline (omega=180) = [protein]-peptidylproline (omega=0)</text>
        <dbReference type="Rhea" id="RHEA:16237"/>
        <dbReference type="Rhea" id="RHEA-COMP:10747"/>
        <dbReference type="Rhea" id="RHEA-COMP:10748"/>
        <dbReference type="ChEBI" id="CHEBI:83833"/>
        <dbReference type="ChEBI" id="CHEBI:83834"/>
        <dbReference type="EC" id="5.2.1.8"/>
    </reaction>
</comment>
<evidence type="ECO:0000313" key="8">
    <source>
        <dbReference type="EMBL" id="GJH43704.1"/>
    </source>
</evidence>
<evidence type="ECO:0000256" key="5">
    <source>
        <dbReference type="PROSITE-ProRule" id="PRU00277"/>
    </source>
</evidence>
<name>A0A379EVQ9_9PAST</name>
<dbReference type="AlphaFoldDB" id="A0A379EVQ9"/>
<dbReference type="EMBL" id="UGTV01000015">
    <property type="protein sequence ID" value="SUC10456.1"/>
    <property type="molecule type" value="Genomic_DNA"/>
</dbReference>
<reference evidence="8" key="2">
    <citation type="submission" date="2024-05" db="EMBL/GenBank/DDBJ databases">
        <title>Determining zoonotic pasteurella genome.</title>
        <authorList>
            <person name="Maeda T."/>
            <person name="Takahashi T."/>
            <person name="Yoshida H."/>
        </authorList>
    </citation>
    <scope>NUCLEOTIDE SEQUENCE</scope>
    <source>
        <strain evidence="8">PA42</strain>
    </source>
</reference>
<evidence type="ECO:0000256" key="4">
    <source>
        <dbReference type="ARBA" id="ARBA00023235"/>
    </source>
</evidence>
<dbReference type="RefSeq" id="WP_115323130.1">
    <property type="nucleotide sequence ID" value="NZ_BPUX01000028.1"/>
</dbReference>
<dbReference type="FunFam" id="3.10.50.40:FF:000004">
    <property type="entry name" value="Peptidyl-prolyl cis-trans isomerase"/>
    <property type="match status" value="1"/>
</dbReference>
<dbReference type="Proteomes" id="UP001052140">
    <property type="component" value="Unassembled WGS sequence"/>
</dbReference>
<keyword evidence="4 5" id="KW-0413">Isomerase</keyword>
<dbReference type="Pfam" id="PF00254">
    <property type="entry name" value="FKBP_C"/>
    <property type="match status" value="1"/>
</dbReference>
<dbReference type="PROSITE" id="PS50059">
    <property type="entry name" value="FKBP_PPIASE"/>
    <property type="match status" value="1"/>
</dbReference>
<dbReference type="GeneID" id="69687304"/>
<organism evidence="9 10">
    <name type="scientific">Pasteurella canis</name>
    <dbReference type="NCBI Taxonomy" id="753"/>
    <lineage>
        <taxon>Bacteria</taxon>
        <taxon>Pseudomonadati</taxon>
        <taxon>Pseudomonadota</taxon>
        <taxon>Gammaproteobacteria</taxon>
        <taxon>Pasteurellales</taxon>
        <taxon>Pasteurellaceae</taxon>
        <taxon>Pasteurella</taxon>
    </lineage>
</organism>
<dbReference type="PANTHER" id="PTHR43811:SF23">
    <property type="entry name" value="FKBP-TYPE 22 KDA PEPTIDYL-PROLYL CIS-TRANS ISOMERASE"/>
    <property type="match status" value="1"/>
</dbReference>
<accession>A0A379EVQ9</accession>
<dbReference type="InterPro" id="IPR046357">
    <property type="entry name" value="PPIase_dom_sf"/>
</dbReference>
<evidence type="ECO:0000256" key="1">
    <source>
        <dbReference type="ARBA" id="ARBA00000971"/>
    </source>
</evidence>
<dbReference type="InterPro" id="IPR001179">
    <property type="entry name" value="PPIase_FKBP_dom"/>
</dbReference>
<protein>
    <recommendedName>
        <fullName evidence="6">Peptidyl-prolyl cis-trans isomerase</fullName>
        <ecNumber evidence="6">5.2.1.8</ecNumber>
    </recommendedName>
</protein>
<dbReference type="GO" id="GO:0006457">
    <property type="term" value="P:protein folding"/>
    <property type="evidence" value="ECO:0007669"/>
    <property type="project" value="InterPro"/>
</dbReference>
<dbReference type="EC" id="5.2.1.8" evidence="6"/>
<dbReference type="NCBIfam" id="NF008602">
    <property type="entry name" value="PRK11570.1"/>
    <property type="match status" value="1"/>
</dbReference>
<dbReference type="Gene3D" id="3.10.50.40">
    <property type="match status" value="1"/>
</dbReference>
<dbReference type="SUPFAM" id="SSF54534">
    <property type="entry name" value="FKBP-like"/>
    <property type="match status" value="1"/>
</dbReference>
<dbReference type="PANTHER" id="PTHR43811">
    <property type="entry name" value="FKBP-TYPE PEPTIDYL-PROLYL CIS-TRANS ISOMERASE FKPA"/>
    <property type="match status" value="1"/>
</dbReference>
<evidence type="ECO:0000259" key="7">
    <source>
        <dbReference type="PROSITE" id="PS50059"/>
    </source>
</evidence>
<dbReference type="InterPro" id="IPR000774">
    <property type="entry name" value="PPIase_FKBP_N"/>
</dbReference>
<dbReference type="OrthoDB" id="9814548at2"/>
<evidence type="ECO:0000313" key="11">
    <source>
        <dbReference type="Proteomes" id="UP001052140"/>
    </source>
</evidence>
<keyword evidence="3 5" id="KW-0697">Rotamase</keyword>
<dbReference type="EMBL" id="BPUX01000028">
    <property type="protein sequence ID" value="GJH43704.1"/>
    <property type="molecule type" value="Genomic_DNA"/>
</dbReference>
<dbReference type="Proteomes" id="UP000254704">
    <property type="component" value="Unassembled WGS sequence"/>
</dbReference>
<evidence type="ECO:0000313" key="9">
    <source>
        <dbReference type="EMBL" id="SUC10456.1"/>
    </source>
</evidence>
<dbReference type="GO" id="GO:0003755">
    <property type="term" value="F:peptidyl-prolyl cis-trans isomerase activity"/>
    <property type="evidence" value="ECO:0007669"/>
    <property type="project" value="UniProtKB-UniRule"/>
</dbReference>
<evidence type="ECO:0000313" key="10">
    <source>
        <dbReference type="Proteomes" id="UP000254704"/>
    </source>
</evidence>
<dbReference type="Pfam" id="PF01346">
    <property type="entry name" value="FKBP_N"/>
    <property type="match status" value="1"/>
</dbReference>
<reference evidence="9 10" key="1">
    <citation type="submission" date="2018-06" db="EMBL/GenBank/DDBJ databases">
        <authorList>
            <consortium name="Pathogen Informatics"/>
            <person name="Doyle S."/>
        </authorList>
    </citation>
    <scope>NUCLEOTIDE SEQUENCE [LARGE SCALE GENOMIC DNA]</scope>
    <source>
        <strain evidence="9 10">NCTC11621</strain>
    </source>
</reference>
<keyword evidence="11" id="KW-1185">Reference proteome</keyword>
<sequence>MSKQFFEQVSLDSVSAQGSYGIGLQIGQQLLESQLDVNAEAVAKGLFDVLNQNPPALDLNVVSQALQTLQQQAAEAQKAQFKEIEAAGKQFLADNAQKDGVNTTESGLQYEILVEGTGTVPSRQDQVRVHYTGTLIDGTVFDSSVKRGQPAEFPVSGVIAGWIEALSMMPVGSKWRLTIPHNLAYGERGAGASIPPFSTLIFEVELLDIL</sequence>
<comment type="similarity">
    <text evidence="2 6">Belongs to the FKBP-type PPIase family.</text>
</comment>
<proteinExistence type="inferred from homology"/>
<evidence type="ECO:0000256" key="2">
    <source>
        <dbReference type="ARBA" id="ARBA00006577"/>
    </source>
</evidence>